<keyword evidence="2" id="KW-1185">Reference proteome</keyword>
<sequence>MQHLNYWERLKHLQLYLLQRRERYIINVWKTLEGKVPNETQGSTARLRTLLHNTFTNRRTHLFNCIPKELCNLTNITVECFKRRLDKWLSGIPDEPPTPEYPHFHYRILITITQSLGLRTEEGTGASRSPLQLCR</sequence>
<organism evidence="1 2">
    <name type="scientific">Portunus trituberculatus</name>
    <name type="common">Swimming crab</name>
    <name type="synonym">Neptunus trituberculatus</name>
    <dbReference type="NCBI Taxonomy" id="210409"/>
    <lineage>
        <taxon>Eukaryota</taxon>
        <taxon>Metazoa</taxon>
        <taxon>Ecdysozoa</taxon>
        <taxon>Arthropoda</taxon>
        <taxon>Crustacea</taxon>
        <taxon>Multicrustacea</taxon>
        <taxon>Malacostraca</taxon>
        <taxon>Eumalacostraca</taxon>
        <taxon>Eucarida</taxon>
        <taxon>Decapoda</taxon>
        <taxon>Pleocyemata</taxon>
        <taxon>Brachyura</taxon>
        <taxon>Eubrachyura</taxon>
        <taxon>Portunoidea</taxon>
        <taxon>Portunidae</taxon>
        <taxon>Portuninae</taxon>
        <taxon>Portunus</taxon>
    </lineage>
</organism>
<dbReference type="EMBL" id="VSRR010011332">
    <property type="protein sequence ID" value="MPC53028.1"/>
    <property type="molecule type" value="Genomic_DNA"/>
</dbReference>
<name>A0A5B7G7E9_PORTR</name>
<comment type="caution">
    <text evidence="1">The sequence shown here is derived from an EMBL/GenBank/DDBJ whole genome shotgun (WGS) entry which is preliminary data.</text>
</comment>
<protein>
    <submittedName>
        <fullName evidence="1">Uncharacterized protein</fullName>
    </submittedName>
</protein>
<evidence type="ECO:0000313" key="2">
    <source>
        <dbReference type="Proteomes" id="UP000324222"/>
    </source>
</evidence>
<accession>A0A5B7G7E9</accession>
<evidence type="ECO:0000313" key="1">
    <source>
        <dbReference type="EMBL" id="MPC53028.1"/>
    </source>
</evidence>
<gene>
    <name evidence="1" type="ORF">E2C01_046912</name>
</gene>
<dbReference type="Proteomes" id="UP000324222">
    <property type="component" value="Unassembled WGS sequence"/>
</dbReference>
<reference evidence="1 2" key="1">
    <citation type="submission" date="2019-05" db="EMBL/GenBank/DDBJ databases">
        <title>Another draft genome of Portunus trituberculatus and its Hox gene families provides insights of decapod evolution.</title>
        <authorList>
            <person name="Jeong J.-H."/>
            <person name="Song I."/>
            <person name="Kim S."/>
            <person name="Choi T."/>
            <person name="Kim D."/>
            <person name="Ryu S."/>
            <person name="Kim W."/>
        </authorList>
    </citation>
    <scope>NUCLEOTIDE SEQUENCE [LARGE SCALE GENOMIC DNA]</scope>
    <source>
        <tissue evidence="1">Muscle</tissue>
    </source>
</reference>
<proteinExistence type="predicted"/>
<dbReference type="AlphaFoldDB" id="A0A5B7G7E9"/>